<reference evidence="3 4" key="1">
    <citation type="submission" date="2018-03" db="EMBL/GenBank/DDBJ databases">
        <title>Genomic Encyclopedia of Type Strains, Phase III (KMG-III): the genomes of soil and plant-associated and newly described type strains.</title>
        <authorList>
            <person name="Whitman W."/>
        </authorList>
    </citation>
    <scope>NUCLEOTIDE SEQUENCE [LARGE SCALE GENOMIC DNA]</scope>
    <source>
        <strain evidence="3 4">CGMCC 4.7125</strain>
    </source>
</reference>
<dbReference type="AlphaFoldDB" id="A0A2T0LQA1"/>
<dbReference type="SUPFAM" id="SSF58113">
    <property type="entry name" value="Apolipoprotein A-I"/>
    <property type="match status" value="1"/>
</dbReference>
<feature type="compositionally biased region" description="Low complexity" evidence="2">
    <location>
        <begin position="193"/>
        <end position="223"/>
    </location>
</feature>
<accession>A0A2T0LQA1</accession>
<proteinExistence type="predicted"/>
<dbReference type="Proteomes" id="UP000238362">
    <property type="component" value="Unassembled WGS sequence"/>
</dbReference>
<evidence type="ECO:0000256" key="2">
    <source>
        <dbReference type="SAM" id="MobiDB-lite"/>
    </source>
</evidence>
<evidence type="ECO:0000313" key="3">
    <source>
        <dbReference type="EMBL" id="PRX45501.1"/>
    </source>
</evidence>
<dbReference type="RefSeq" id="WP_106180699.1">
    <property type="nucleotide sequence ID" value="NZ_PVNH01000009.1"/>
</dbReference>
<feature type="region of interest" description="Disordered" evidence="2">
    <location>
        <begin position="148"/>
        <end position="232"/>
    </location>
</feature>
<name>A0A2T0LQA1_9PSEU</name>
<gene>
    <name evidence="3" type="ORF">B0I33_109164</name>
</gene>
<keyword evidence="1" id="KW-0175">Coiled coil</keyword>
<feature type="coiled-coil region" evidence="1">
    <location>
        <begin position="108"/>
        <end position="135"/>
    </location>
</feature>
<evidence type="ECO:0000256" key="1">
    <source>
        <dbReference type="SAM" id="Coils"/>
    </source>
</evidence>
<dbReference type="EMBL" id="PVNH01000009">
    <property type="protein sequence ID" value="PRX45501.1"/>
    <property type="molecule type" value="Genomic_DNA"/>
</dbReference>
<comment type="caution">
    <text evidence="3">The sequence shown here is derived from an EMBL/GenBank/DDBJ whole genome shotgun (WGS) entry which is preliminary data.</text>
</comment>
<dbReference type="OrthoDB" id="5189864at2"/>
<evidence type="ECO:0000313" key="4">
    <source>
        <dbReference type="Proteomes" id="UP000238362"/>
    </source>
</evidence>
<keyword evidence="4" id="KW-1185">Reference proteome</keyword>
<sequence length="232" mass="25019">MATNKSEDTRKTSFDPIRTPLLAALGAGNLAGQAVADAMNKAKERVTESSEVARKNIEELPTDVEQLRERFDPAELRKLLDEYTEAALKLYQKLAESGEEAWERLLTQPQVKRSIEQLEEALQTAQERVGDFSGDARERVDEVLALVSKRTRSLGEKAATSIGETSSDVAEAIDEAGSEAAHETRSVSRKAANRTSPRTTSAARRGGSSTSSTSSTSSNTRKSTGGGSKSTK</sequence>
<organism evidence="3 4">
    <name type="scientific">Prauserella shujinwangii</name>
    <dbReference type="NCBI Taxonomy" id="1453103"/>
    <lineage>
        <taxon>Bacteria</taxon>
        <taxon>Bacillati</taxon>
        <taxon>Actinomycetota</taxon>
        <taxon>Actinomycetes</taxon>
        <taxon>Pseudonocardiales</taxon>
        <taxon>Pseudonocardiaceae</taxon>
        <taxon>Prauserella</taxon>
    </lineage>
</organism>
<protein>
    <submittedName>
        <fullName evidence="3">Heparin binding hemagglutinin HbhA</fullName>
    </submittedName>
</protein>